<dbReference type="Gene3D" id="3.40.50.2020">
    <property type="match status" value="1"/>
</dbReference>
<name>A0A517S9A0_9PLAN</name>
<organism evidence="3 4">
    <name type="scientific">Caulifigura coniformis</name>
    <dbReference type="NCBI Taxonomy" id="2527983"/>
    <lineage>
        <taxon>Bacteria</taxon>
        <taxon>Pseudomonadati</taxon>
        <taxon>Planctomycetota</taxon>
        <taxon>Planctomycetia</taxon>
        <taxon>Planctomycetales</taxon>
        <taxon>Planctomycetaceae</taxon>
        <taxon>Caulifigura</taxon>
    </lineage>
</organism>
<dbReference type="InterPro" id="IPR000836">
    <property type="entry name" value="PRTase_dom"/>
</dbReference>
<evidence type="ECO:0000259" key="2">
    <source>
        <dbReference type="Pfam" id="PF00156"/>
    </source>
</evidence>
<protein>
    <submittedName>
        <fullName evidence="3">DNA utilization protein GntX</fullName>
    </submittedName>
</protein>
<gene>
    <name evidence="3" type="ORF">Pan44_07160</name>
</gene>
<dbReference type="Proteomes" id="UP000315700">
    <property type="component" value="Chromosome"/>
</dbReference>
<dbReference type="KEGG" id="ccos:Pan44_07160"/>
<keyword evidence="4" id="KW-1185">Reference proteome</keyword>
<feature type="domain" description="Phosphoribosyltransferase" evidence="2">
    <location>
        <begin position="53"/>
        <end position="144"/>
    </location>
</feature>
<sequence length="148" mass="16101">MKRAGTDPLAAALAGELARTWGENLVSGQYHAIVPVPHHWRQRLGRTQLVPITMARRLSKHLRVPVHTDLVRKARLTAQQSTLSATARRSNLNNAFRPCSGIRLTGGRFLVVDDVLTTGTTADRVARVLRDLGAEAVDAIVVARGLGQ</sequence>
<dbReference type="PANTHER" id="PTHR47505">
    <property type="entry name" value="DNA UTILIZATION PROTEIN YHGH"/>
    <property type="match status" value="1"/>
</dbReference>
<evidence type="ECO:0000313" key="3">
    <source>
        <dbReference type="EMBL" id="QDT52704.1"/>
    </source>
</evidence>
<dbReference type="EMBL" id="CP036271">
    <property type="protein sequence ID" value="QDT52704.1"/>
    <property type="molecule type" value="Genomic_DNA"/>
</dbReference>
<dbReference type="Pfam" id="PF00156">
    <property type="entry name" value="Pribosyltran"/>
    <property type="match status" value="1"/>
</dbReference>
<dbReference type="SUPFAM" id="SSF53271">
    <property type="entry name" value="PRTase-like"/>
    <property type="match status" value="1"/>
</dbReference>
<dbReference type="InParanoid" id="A0A517S9A0"/>
<reference evidence="3 4" key="1">
    <citation type="submission" date="2019-02" db="EMBL/GenBank/DDBJ databases">
        <title>Deep-cultivation of Planctomycetes and their phenomic and genomic characterization uncovers novel biology.</title>
        <authorList>
            <person name="Wiegand S."/>
            <person name="Jogler M."/>
            <person name="Boedeker C."/>
            <person name="Pinto D."/>
            <person name="Vollmers J."/>
            <person name="Rivas-Marin E."/>
            <person name="Kohn T."/>
            <person name="Peeters S.H."/>
            <person name="Heuer A."/>
            <person name="Rast P."/>
            <person name="Oberbeckmann S."/>
            <person name="Bunk B."/>
            <person name="Jeske O."/>
            <person name="Meyerdierks A."/>
            <person name="Storesund J.E."/>
            <person name="Kallscheuer N."/>
            <person name="Luecker S."/>
            <person name="Lage O.M."/>
            <person name="Pohl T."/>
            <person name="Merkel B.J."/>
            <person name="Hornburger P."/>
            <person name="Mueller R.-W."/>
            <person name="Bruemmer F."/>
            <person name="Labrenz M."/>
            <person name="Spormann A.M."/>
            <person name="Op den Camp H."/>
            <person name="Overmann J."/>
            <person name="Amann R."/>
            <person name="Jetten M.S.M."/>
            <person name="Mascher T."/>
            <person name="Medema M.H."/>
            <person name="Devos D.P."/>
            <person name="Kaster A.-K."/>
            <person name="Ovreas L."/>
            <person name="Rohde M."/>
            <person name="Galperin M.Y."/>
            <person name="Jogler C."/>
        </authorList>
    </citation>
    <scope>NUCLEOTIDE SEQUENCE [LARGE SCALE GENOMIC DNA]</scope>
    <source>
        <strain evidence="3 4">Pan44</strain>
    </source>
</reference>
<proteinExistence type="inferred from homology"/>
<evidence type="ECO:0000256" key="1">
    <source>
        <dbReference type="ARBA" id="ARBA00008007"/>
    </source>
</evidence>
<dbReference type="InterPro" id="IPR029057">
    <property type="entry name" value="PRTase-like"/>
</dbReference>
<dbReference type="InterPro" id="IPR051910">
    <property type="entry name" value="ComF/GntX_DNA_util-trans"/>
</dbReference>
<dbReference type="CDD" id="cd06223">
    <property type="entry name" value="PRTases_typeI"/>
    <property type="match status" value="1"/>
</dbReference>
<dbReference type="RefSeq" id="WP_197453812.1">
    <property type="nucleotide sequence ID" value="NZ_CP036271.1"/>
</dbReference>
<dbReference type="PANTHER" id="PTHR47505:SF1">
    <property type="entry name" value="DNA UTILIZATION PROTEIN YHGH"/>
    <property type="match status" value="1"/>
</dbReference>
<comment type="similarity">
    <text evidence="1">Belongs to the ComF/GntX family.</text>
</comment>
<dbReference type="AlphaFoldDB" id="A0A517S9A0"/>
<accession>A0A517S9A0</accession>
<evidence type="ECO:0000313" key="4">
    <source>
        <dbReference type="Proteomes" id="UP000315700"/>
    </source>
</evidence>